<gene>
    <name evidence="2" type="ORF">B0H17DRAFT_1127028</name>
</gene>
<accession>A0AAD7M6Y1</accession>
<name>A0AAD7M6Y1_MYCRO</name>
<comment type="caution">
    <text evidence="2">The sequence shown here is derived from an EMBL/GenBank/DDBJ whole genome shotgun (WGS) entry which is preliminary data.</text>
</comment>
<keyword evidence="3" id="KW-1185">Reference proteome</keyword>
<evidence type="ECO:0000313" key="3">
    <source>
        <dbReference type="Proteomes" id="UP001221757"/>
    </source>
</evidence>
<sequence length="315" mass="34951">MTWLTVWYEGWVGVVCVCGGFGRFVGWDFSESAKGCGKFRTRPTEPVRSGAPRVWDTKPKATRAEAPGRTIPSAKWCTHADHMRTAPGTSRQHTDHEREPAFHAAYAAARESVIPQSTSSRRKPPPLPAFLAFPVLWSALHHVPDPLPHDNHINDDGNNHRDRASALQHRAARAVVRRLGRAPLTILRSARVELNPGVQGAMWAGVFGFLKDHSHTWMHAPEASPEFRTVFLVRACSGAAHSTVVVVVCTVLSSVLGFWIWILGEEPRRRRRVPSNRRRSSALAASLRMVRANATPSENESRAGAMIPQRVVEKV</sequence>
<dbReference type="EMBL" id="JARKIE010000011">
    <property type="protein sequence ID" value="KAJ7704005.1"/>
    <property type="molecule type" value="Genomic_DNA"/>
</dbReference>
<dbReference type="Proteomes" id="UP001221757">
    <property type="component" value="Unassembled WGS sequence"/>
</dbReference>
<keyword evidence="1" id="KW-1133">Transmembrane helix</keyword>
<reference evidence="2" key="1">
    <citation type="submission" date="2023-03" db="EMBL/GenBank/DDBJ databases">
        <title>Massive genome expansion in bonnet fungi (Mycena s.s.) driven by repeated elements and novel gene families across ecological guilds.</title>
        <authorList>
            <consortium name="Lawrence Berkeley National Laboratory"/>
            <person name="Harder C.B."/>
            <person name="Miyauchi S."/>
            <person name="Viragh M."/>
            <person name="Kuo A."/>
            <person name="Thoen E."/>
            <person name="Andreopoulos B."/>
            <person name="Lu D."/>
            <person name="Skrede I."/>
            <person name="Drula E."/>
            <person name="Henrissat B."/>
            <person name="Morin E."/>
            <person name="Kohler A."/>
            <person name="Barry K."/>
            <person name="LaButti K."/>
            <person name="Morin E."/>
            <person name="Salamov A."/>
            <person name="Lipzen A."/>
            <person name="Mereny Z."/>
            <person name="Hegedus B."/>
            <person name="Baldrian P."/>
            <person name="Stursova M."/>
            <person name="Weitz H."/>
            <person name="Taylor A."/>
            <person name="Grigoriev I.V."/>
            <person name="Nagy L.G."/>
            <person name="Martin F."/>
            <person name="Kauserud H."/>
        </authorList>
    </citation>
    <scope>NUCLEOTIDE SEQUENCE</scope>
    <source>
        <strain evidence="2">CBHHK067</strain>
    </source>
</reference>
<evidence type="ECO:0000313" key="2">
    <source>
        <dbReference type="EMBL" id="KAJ7704005.1"/>
    </source>
</evidence>
<feature type="transmembrane region" description="Helical" evidence="1">
    <location>
        <begin position="239"/>
        <end position="262"/>
    </location>
</feature>
<keyword evidence="1" id="KW-0472">Membrane</keyword>
<evidence type="ECO:0000256" key="1">
    <source>
        <dbReference type="SAM" id="Phobius"/>
    </source>
</evidence>
<dbReference type="AlphaFoldDB" id="A0AAD7M6Y1"/>
<proteinExistence type="predicted"/>
<keyword evidence="1" id="KW-0812">Transmembrane</keyword>
<organism evidence="2 3">
    <name type="scientific">Mycena rosella</name>
    <name type="common">Pink bonnet</name>
    <name type="synonym">Agaricus rosellus</name>
    <dbReference type="NCBI Taxonomy" id="1033263"/>
    <lineage>
        <taxon>Eukaryota</taxon>
        <taxon>Fungi</taxon>
        <taxon>Dikarya</taxon>
        <taxon>Basidiomycota</taxon>
        <taxon>Agaricomycotina</taxon>
        <taxon>Agaricomycetes</taxon>
        <taxon>Agaricomycetidae</taxon>
        <taxon>Agaricales</taxon>
        <taxon>Marasmiineae</taxon>
        <taxon>Mycenaceae</taxon>
        <taxon>Mycena</taxon>
    </lineage>
</organism>
<protein>
    <submittedName>
        <fullName evidence="2">Uncharacterized protein</fullName>
    </submittedName>
</protein>